<evidence type="ECO:0000259" key="2">
    <source>
        <dbReference type="Pfam" id="PF06983"/>
    </source>
</evidence>
<dbReference type="EMBL" id="FQWQ01000003">
    <property type="protein sequence ID" value="SHH55255.1"/>
    <property type="molecule type" value="Genomic_DNA"/>
</dbReference>
<dbReference type="PANTHER" id="PTHR33990">
    <property type="entry name" value="PROTEIN YJDN-RELATED"/>
    <property type="match status" value="1"/>
</dbReference>
<gene>
    <name evidence="4" type="ORF">SAMN04488109_4324</name>
</gene>
<dbReference type="CDD" id="cd06588">
    <property type="entry name" value="PhnB_like"/>
    <property type="match status" value="1"/>
</dbReference>
<accession>A0A1M5TWQ6</accession>
<dbReference type="Gene3D" id="3.10.180.10">
    <property type="entry name" value="2,3-Dihydroxybiphenyl 1,2-Dioxygenase, domain 1"/>
    <property type="match status" value="1"/>
</dbReference>
<evidence type="ECO:0000313" key="4">
    <source>
        <dbReference type="EMBL" id="SHH55255.1"/>
    </source>
</evidence>
<dbReference type="InterPro" id="IPR023393">
    <property type="entry name" value="START-like_dom_sf"/>
</dbReference>
<protein>
    <submittedName>
        <fullName evidence="4">PhnB protein</fullName>
    </submittedName>
</protein>
<dbReference type="SUPFAM" id="SSF55961">
    <property type="entry name" value="Bet v1-like"/>
    <property type="match status" value="1"/>
</dbReference>
<reference evidence="4 5" key="1">
    <citation type="submission" date="2016-11" db="EMBL/GenBank/DDBJ databases">
        <authorList>
            <person name="Jaros S."/>
            <person name="Januszkiewicz K."/>
            <person name="Wedrychowicz H."/>
        </authorList>
    </citation>
    <scope>NUCLEOTIDE SEQUENCE [LARGE SCALE GENOMIC DNA]</scope>
    <source>
        <strain evidence="4 5">DSM 24574</strain>
    </source>
</reference>
<evidence type="ECO:0000259" key="3">
    <source>
        <dbReference type="Pfam" id="PF08327"/>
    </source>
</evidence>
<dbReference type="Proteomes" id="UP000184212">
    <property type="component" value="Unassembled WGS sequence"/>
</dbReference>
<dbReference type="PANTHER" id="PTHR33990:SF1">
    <property type="entry name" value="PROTEIN YJDN"/>
    <property type="match status" value="1"/>
</dbReference>
<evidence type="ECO:0000313" key="5">
    <source>
        <dbReference type="Proteomes" id="UP000184212"/>
    </source>
</evidence>
<feature type="domain" description="Activator of Hsp90 ATPase homologue 1/2-like C-terminal" evidence="3">
    <location>
        <begin position="29"/>
        <end position="166"/>
    </location>
</feature>
<proteinExistence type="inferred from homology"/>
<sequence>MVSNVETQETQVVKDLANKKITITRYFEAEPELVWLTWTEPELLDQWWAPRPWQTETKTMDFKKGGHWLYSMVGPNNERHWARVDFDKIDPQKSFETTDYFVDEKGVKNTEFGETRWKIAFRAMGSGTEITVEITSASEANLQQLLAMGFETGFTMALGNLEQYLQAQFKIRKQLKTNTKPRVTTYLNFPGNTEEAFKFYRSVFGTEFSGEGIKRFGDIPPEAGHPPVPDPIKKMVLHVELPILGGHVLMATDAPKEMGMTLTQGNNMHICVEPSTRAETKKLFDALSSGGNVTMPLADMFFGAYFGEFTDRYGINWMFNCIEKP</sequence>
<dbReference type="InterPro" id="IPR013538">
    <property type="entry name" value="ASHA1/2-like_C"/>
</dbReference>
<dbReference type="OrthoDB" id="9795306at2"/>
<dbReference type="STRING" id="947013.SAMN04488109_4324"/>
<dbReference type="AlphaFoldDB" id="A0A1M5TWQ6"/>
<dbReference type="RefSeq" id="WP_073138111.1">
    <property type="nucleotide sequence ID" value="NZ_FQWQ01000003.1"/>
</dbReference>
<evidence type="ECO:0000256" key="1">
    <source>
        <dbReference type="ARBA" id="ARBA00006817"/>
    </source>
</evidence>
<dbReference type="Gene3D" id="3.30.530.20">
    <property type="match status" value="1"/>
</dbReference>
<feature type="domain" description="PhnB-like" evidence="2">
    <location>
        <begin position="182"/>
        <end position="317"/>
    </location>
</feature>
<dbReference type="InterPro" id="IPR029068">
    <property type="entry name" value="Glyas_Bleomycin-R_OHBP_Dase"/>
</dbReference>
<dbReference type="Pfam" id="PF08327">
    <property type="entry name" value="AHSA1"/>
    <property type="match status" value="1"/>
</dbReference>
<dbReference type="SUPFAM" id="SSF54593">
    <property type="entry name" value="Glyoxalase/Bleomycin resistance protein/Dihydroxybiphenyl dioxygenase"/>
    <property type="match status" value="1"/>
</dbReference>
<dbReference type="InterPro" id="IPR028973">
    <property type="entry name" value="PhnB-like"/>
</dbReference>
<organism evidence="4 5">
    <name type="scientific">Chryseolinea serpens</name>
    <dbReference type="NCBI Taxonomy" id="947013"/>
    <lineage>
        <taxon>Bacteria</taxon>
        <taxon>Pseudomonadati</taxon>
        <taxon>Bacteroidota</taxon>
        <taxon>Cytophagia</taxon>
        <taxon>Cytophagales</taxon>
        <taxon>Fulvivirgaceae</taxon>
        <taxon>Chryseolinea</taxon>
    </lineage>
</organism>
<name>A0A1M5TWQ6_9BACT</name>
<keyword evidence="5" id="KW-1185">Reference proteome</keyword>
<comment type="similarity">
    <text evidence="1">Belongs to the AHA1 family.</text>
</comment>
<dbReference type="Pfam" id="PF06983">
    <property type="entry name" value="3-dmu-9_3-mt"/>
    <property type="match status" value="1"/>
</dbReference>
<dbReference type="CDD" id="cd07814">
    <property type="entry name" value="SRPBCC_CalC_Aha1-like"/>
    <property type="match status" value="1"/>
</dbReference>